<gene>
    <name evidence="1" type="ORF">PQJ61_05910</name>
</gene>
<sequence length="349" mass="40771">MNLFNDFKQRIPEPQSCSVMLSYKCNAECGHCMYACSSKWSADWMTEQQLDSLFRYISKYTVPAPYGPEDISLNHGIHLSGGDPFLNYELLLKAVDLAKEYEIPSVFVETNCFWCLDDQTTRERFLELKAAGMHGVMISVNPFYLEFVPFERTERAIRIAHEIFGNNLAVYQTEYYRRFIELGISGTVKYKDYLKIEPEQVFMCNVEFFLTGRPICALSGILDNYYPRYEAEVLLEQPCRPDFVRPWHNHFDNYSNYMPSYCAELSYGNWNDLDHFVGTEPDPDEKPVLSMIIQNDFKTLLEFSRNEGCIDDPAGYFSKCHLCVDIRKYLSENGDYKELSPLEYYKHFG</sequence>
<dbReference type="Proteomes" id="UP001221217">
    <property type="component" value="Unassembled WGS sequence"/>
</dbReference>
<dbReference type="EMBL" id="JAQQAL010000011">
    <property type="protein sequence ID" value="MDC7226280.1"/>
    <property type="molecule type" value="Genomic_DNA"/>
</dbReference>
<dbReference type="PANTHER" id="PTHR11228">
    <property type="entry name" value="RADICAL SAM DOMAIN PROTEIN"/>
    <property type="match status" value="1"/>
</dbReference>
<protein>
    <submittedName>
        <fullName evidence="1">Radical SAM protein</fullName>
    </submittedName>
</protein>
<dbReference type="AlphaFoldDB" id="A0AAJ1MM31"/>
<dbReference type="Gene3D" id="3.20.20.70">
    <property type="entry name" value="Aldolase class I"/>
    <property type="match status" value="1"/>
</dbReference>
<comment type="caution">
    <text evidence="1">The sequence shown here is derived from an EMBL/GenBank/DDBJ whole genome shotgun (WGS) entry which is preliminary data.</text>
</comment>
<dbReference type="InterPro" id="IPR058240">
    <property type="entry name" value="rSAM_sf"/>
</dbReference>
<dbReference type="InterPro" id="IPR050377">
    <property type="entry name" value="Radical_SAM_PqqE_MftC-like"/>
</dbReference>
<dbReference type="SUPFAM" id="SSF102114">
    <property type="entry name" value="Radical SAM enzymes"/>
    <property type="match status" value="1"/>
</dbReference>
<organism evidence="1 2">
    <name type="scientific">Candidatus Thalassospirochaeta sargassi</name>
    <dbReference type="NCBI Taxonomy" id="3119039"/>
    <lineage>
        <taxon>Bacteria</taxon>
        <taxon>Pseudomonadati</taxon>
        <taxon>Spirochaetota</taxon>
        <taxon>Spirochaetia</taxon>
        <taxon>Spirochaetales</taxon>
        <taxon>Spirochaetaceae</taxon>
        <taxon>Candidatus Thalassospirochaeta</taxon>
    </lineage>
</organism>
<reference evidence="1 2" key="1">
    <citation type="submission" date="2022-12" db="EMBL/GenBank/DDBJ databases">
        <title>Metagenome assembled genome from gulf of manar.</title>
        <authorList>
            <person name="Kohli P."/>
            <person name="Pk S."/>
            <person name="Venkata Ramana C."/>
            <person name="Sasikala C."/>
        </authorList>
    </citation>
    <scope>NUCLEOTIDE SEQUENCE [LARGE SCALE GENOMIC DNA]</scope>
    <source>
        <strain evidence="1">JB008</strain>
    </source>
</reference>
<dbReference type="CDD" id="cd01335">
    <property type="entry name" value="Radical_SAM"/>
    <property type="match status" value="1"/>
</dbReference>
<evidence type="ECO:0000313" key="2">
    <source>
        <dbReference type="Proteomes" id="UP001221217"/>
    </source>
</evidence>
<dbReference type="InterPro" id="IPR013785">
    <property type="entry name" value="Aldolase_TIM"/>
</dbReference>
<dbReference type="PANTHER" id="PTHR11228:SF7">
    <property type="entry name" value="PQQA PEPTIDE CYCLASE"/>
    <property type="match status" value="1"/>
</dbReference>
<dbReference type="Pfam" id="PF13353">
    <property type="entry name" value="Fer4_12"/>
    <property type="match status" value="1"/>
</dbReference>
<accession>A0AAJ1MM31</accession>
<proteinExistence type="predicted"/>
<evidence type="ECO:0000313" key="1">
    <source>
        <dbReference type="EMBL" id="MDC7226280.1"/>
    </source>
</evidence>
<name>A0AAJ1MM31_9SPIO</name>